<evidence type="ECO:0000256" key="7">
    <source>
        <dbReference type="ARBA" id="ARBA00022915"/>
    </source>
</evidence>
<organism evidence="14 15">
    <name type="scientific">Enterococcus gallinarum</name>
    <dbReference type="NCBI Taxonomy" id="1353"/>
    <lineage>
        <taxon>Bacteria</taxon>
        <taxon>Bacillati</taxon>
        <taxon>Bacillota</taxon>
        <taxon>Bacilli</taxon>
        <taxon>Lactobacillales</taxon>
        <taxon>Enterococcaceae</taxon>
        <taxon>Enterococcus</taxon>
    </lineage>
</organism>
<dbReference type="AlphaFoldDB" id="A0A376H5Z8"/>
<dbReference type="PIRSF" id="PIRSF001365">
    <property type="entry name" value="DHDPS"/>
    <property type="match status" value="1"/>
</dbReference>
<dbReference type="GO" id="GO:0019877">
    <property type="term" value="P:diaminopimelate biosynthetic process"/>
    <property type="evidence" value="ECO:0007669"/>
    <property type="project" value="UniProtKB-UniRule"/>
</dbReference>
<dbReference type="InterPro" id="IPR002220">
    <property type="entry name" value="DapA-like"/>
</dbReference>
<comment type="pathway">
    <text evidence="2 12">Amino-acid biosynthesis; L-lysine biosynthesis via DAP pathway; (S)-tetrahydrodipicolinate from L-aspartate: step 3/4.</text>
</comment>
<keyword evidence="9 12" id="KW-0456">Lyase</keyword>
<dbReference type="InterPro" id="IPR020624">
    <property type="entry name" value="Schiff_base-form_aldolases_CS"/>
</dbReference>
<reference evidence="14 15" key="1">
    <citation type="submission" date="2018-06" db="EMBL/GenBank/DDBJ databases">
        <authorList>
            <consortium name="Pathogen Informatics"/>
            <person name="Doyle S."/>
        </authorList>
    </citation>
    <scope>NUCLEOTIDE SEQUENCE [LARGE SCALE GENOMIC DNA]</scope>
    <source>
        <strain evidence="14 15">NCTC12360</strain>
    </source>
</reference>
<sequence>MWSSLTIFKGSGVALITPMFHDGSVDFDKLKSLVEWHIQQGSDALIACGTTGEASTLNDEEHIAVIEAVVKQAAGRIPVIGGTGSNNTQHGIHLSQEAERVGADALLVVTPYYNKATKKSLVTHYKAICQSVELPVILYSVASRTGMNLTYDMVAELKEIPNVKGIKEASGDISQIASIAQLVDDEFSLYSGNDDQVTPILALGGSGVISTIGNIAPKQTATLVADFLSGNIQAAIQEQLRQKPLIDAIFSEVNPVPIKAAVSLLGKSDLHYRLPLGPPEKETINRLKKEMSAYGLL</sequence>
<dbReference type="GO" id="GO:0008840">
    <property type="term" value="F:4-hydroxy-tetrahydrodipicolinate synthase activity"/>
    <property type="evidence" value="ECO:0007669"/>
    <property type="project" value="UniProtKB-UniRule"/>
</dbReference>
<dbReference type="GO" id="GO:0009089">
    <property type="term" value="P:lysine biosynthetic process via diaminopimelate"/>
    <property type="evidence" value="ECO:0007669"/>
    <property type="project" value="UniProtKB-UniRule"/>
</dbReference>
<comment type="subcellular location">
    <subcellularLocation>
        <location evidence="12">Cytoplasm</location>
    </subcellularLocation>
</comment>
<dbReference type="CDD" id="cd00950">
    <property type="entry name" value="DHDPS"/>
    <property type="match status" value="1"/>
</dbReference>
<evidence type="ECO:0000256" key="9">
    <source>
        <dbReference type="ARBA" id="ARBA00023239"/>
    </source>
</evidence>
<dbReference type="PRINTS" id="PR00146">
    <property type="entry name" value="DHPICSNTHASE"/>
</dbReference>
<comment type="function">
    <text evidence="1 12">Catalyzes the condensation of (S)-aspartate-beta-semialdehyde [(S)-ASA] and pyruvate to 4-hydroxy-tetrahydrodipicolinate (HTPA).</text>
</comment>
<dbReference type="UniPathway" id="UPA00034">
    <property type="reaction ID" value="UER00017"/>
</dbReference>
<dbReference type="Pfam" id="PF00701">
    <property type="entry name" value="DHDPS"/>
    <property type="match status" value="1"/>
</dbReference>
<dbReference type="SUPFAM" id="SSF51569">
    <property type="entry name" value="Aldolase"/>
    <property type="match status" value="1"/>
</dbReference>
<evidence type="ECO:0000256" key="10">
    <source>
        <dbReference type="ARBA" id="ARBA00023270"/>
    </source>
</evidence>
<dbReference type="EMBL" id="UFYW01000001">
    <property type="protein sequence ID" value="STD84235.1"/>
    <property type="molecule type" value="Genomic_DNA"/>
</dbReference>
<comment type="subunit">
    <text evidence="12">Homotetramer; dimer of dimers.</text>
</comment>
<keyword evidence="10 12" id="KW-0704">Schiff base</keyword>
<evidence type="ECO:0000256" key="4">
    <source>
        <dbReference type="ARBA" id="ARBA00012086"/>
    </source>
</evidence>
<dbReference type="Proteomes" id="UP000254807">
    <property type="component" value="Unassembled WGS sequence"/>
</dbReference>
<evidence type="ECO:0000256" key="6">
    <source>
        <dbReference type="ARBA" id="ARBA00022605"/>
    </source>
</evidence>
<keyword evidence="6 12" id="KW-0028">Amino-acid biosynthesis</keyword>
<feature type="active site" description="Schiff-base intermediate with substrate" evidence="12">
    <location>
        <position position="167"/>
    </location>
</feature>
<feature type="site" description="Part of a proton relay during catalysis" evidence="12">
    <location>
        <position position="113"/>
    </location>
</feature>
<feature type="binding site" evidence="12">
    <location>
        <position position="209"/>
    </location>
    <ligand>
        <name>pyruvate</name>
        <dbReference type="ChEBI" id="CHEBI:15361"/>
    </ligand>
</feature>
<dbReference type="PROSITE" id="PS00665">
    <property type="entry name" value="DHDPS_1"/>
    <property type="match status" value="1"/>
</dbReference>
<evidence type="ECO:0000313" key="14">
    <source>
        <dbReference type="EMBL" id="STD84235.1"/>
    </source>
</evidence>
<dbReference type="NCBIfam" id="TIGR00674">
    <property type="entry name" value="dapA"/>
    <property type="match status" value="1"/>
</dbReference>
<protein>
    <recommendedName>
        <fullName evidence="4 12">4-hydroxy-tetrahydrodipicolinate synthase</fullName>
        <shortName evidence="12">HTPA synthase</shortName>
        <ecNumber evidence="4 12">4.3.3.7</ecNumber>
    </recommendedName>
</protein>
<dbReference type="GO" id="GO:0005829">
    <property type="term" value="C:cytosol"/>
    <property type="evidence" value="ECO:0007669"/>
    <property type="project" value="TreeGrafter"/>
</dbReference>
<dbReference type="EC" id="4.3.3.7" evidence="4 12"/>
<proteinExistence type="inferred from homology"/>
<evidence type="ECO:0000256" key="3">
    <source>
        <dbReference type="ARBA" id="ARBA00007592"/>
    </source>
</evidence>
<dbReference type="PANTHER" id="PTHR12128:SF66">
    <property type="entry name" value="4-HYDROXY-2-OXOGLUTARATE ALDOLASE, MITOCHONDRIAL"/>
    <property type="match status" value="1"/>
</dbReference>
<evidence type="ECO:0000256" key="1">
    <source>
        <dbReference type="ARBA" id="ARBA00003294"/>
    </source>
</evidence>
<evidence type="ECO:0000256" key="5">
    <source>
        <dbReference type="ARBA" id="ARBA00022490"/>
    </source>
</evidence>
<keyword evidence="8 12" id="KW-0457">Lysine biosynthesis</keyword>
<dbReference type="SMART" id="SM01130">
    <property type="entry name" value="DHDPS"/>
    <property type="match status" value="1"/>
</dbReference>
<evidence type="ECO:0000256" key="8">
    <source>
        <dbReference type="ARBA" id="ARBA00023154"/>
    </source>
</evidence>
<comment type="caution">
    <text evidence="12">Was originally thought to be a dihydrodipicolinate synthase (DHDPS), catalyzing the condensation of (S)-aspartate-beta-semialdehyde [(S)-ASA] and pyruvate to dihydrodipicolinate (DHDP). However, it was shown in E.coli that the product of the enzymatic reaction is not dihydrodipicolinate but in fact (4S)-4-hydroxy-2,3,4,5-tetrahydro-(2S)-dipicolinic acid (HTPA), and that the consecutive dehydration reaction leading to DHDP is not spontaneous but catalyzed by DapB.</text>
</comment>
<keyword evidence="5 12" id="KW-0963">Cytoplasm</keyword>
<keyword evidence="15" id="KW-1185">Reference proteome</keyword>
<accession>A0A376H5Z8</accession>
<feature type="binding site" evidence="12">
    <location>
        <position position="51"/>
    </location>
    <ligand>
        <name>pyruvate</name>
        <dbReference type="ChEBI" id="CHEBI:15361"/>
    </ligand>
</feature>
<dbReference type="HAMAP" id="MF_00418">
    <property type="entry name" value="DapA"/>
    <property type="match status" value="1"/>
</dbReference>
<feature type="active site" description="Proton donor/acceptor" evidence="12">
    <location>
        <position position="139"/>
    </location>
</feature>
<dbReference type="PANTHER" id="PTHR12128">
    <property type="entry name" value="DIHYDRODIPICOLINATE SYNTHASE"/>
    <property type="match status" value="1"/>
</dbReference>
<evidence type="ECO:0000256" key="11">
    <source>
        <dbReference type="ARBA" id="ARBA00047836"/>
    </source>
</evidence>
<evidence type="ECO:0000256" key="12">
    <source>
        <dbReference type="HAMAP-Rule" id="MF_00418"/>
    </source>
</evidence>
<comment type="catalytic activity">
    <reaction evidence="11 12">
        <text>L-aspartate 4-semialdehyde + pyruvate = (2S,4S)-4-hydroxy-2,3,4,5-tetrahydrodipicolinate + H2O + H(+)</text>
        <dbReference type="Rhea" id="RHEA:34171"/>
        <dbReference type="ChEBI" id="CHEBI:15361"/>
        <dbReference type="ChEBI" id="CHEBI:15377"/>
        <dbReference type="ChEBI" id="CHEBI:15378"/>
        <dbReference type="ChEBI" id="CHEBI:67139"/>
        <dbReference type="ChEBI" id="CHEBI:537519"/>
        <dbReference type="EC" id="4.3.3.7"/>
    </reaction>
</comment>
<gene>
    <name evidence="14" type="primary">dapA_2</name>
    <name evidence="12" type="synonym">dapA</name>
    <name evidence="14" type="ORF">NCTC12360_02762</name>
</gene>
<keyword evidence="7 12" id="KW-0220">Diaminopimelate biosynthesis</keyword>
<name>A0A376H5Z8_ENTGA</name>
<dbReference type="InterPro" id="IPR013785">
    <property type="entry name" value="Aldolase_TIM"/>
</dbReference>
<evidence type="ECO:0000313" key="15">
    <source>
        <dbReference type="Proteomes" id="UP000254807"/>
    </source>
</evidence>
<dbReference type="RefSeq" id="WP_003128765.1">
    <property type="nucleotide sequence ID" value="NZ_JBAMHI010000075.1"/>
</dbReference>
<comment type="similarity">
    <text evidence="3 12 13">Belongs to the DapA family.</text>
</comment>
<feature type="site" description="Part of a proton relay during catalysis" evidence="12">
    <location>
        <position position="50"/>
    </location>
</feature>
<evidence type="ECO:0000256" key="13">
    <source>
        <dbReference type="PIRNR" id="PIRNR001365"/>
    </source>
</evidence>
<evidence type="ECO:0000256" key="2">
    <source>
        <dbReference type="ARBA" id="ARBA00005120"/>
    </source>
</evidence>
<dbReference type="InterPro" id="IPR005263">
    <property type="entry name" value="DapA"/>
</dbReference>
<dbReference type="Gene3D" id="3.20.20.70">
    <property type="entry name" value="Aldolase class I"/>
    <property type="match status" value="1"/>
</dbReference>